<dbReference type="GO" id="GO:0003677">
    <property type="term" value="F:DNA binding"/>
    <property type="evidence" value="ECO:0007669"/>
    <property type="project" value="UniProtKB-UniRule"/>
</dbReference>
<evidence type="ECO:0000313" key="5">
    <source>
        <dbReference type="EMBL" id="PJM77135.1"/>
    </source>
</evidence>
<evidence type="ECO:0000259" key="4">
    <source>
        <dbReference type="PROSITE" id="PS51755"/>
    </source>
</evidence>
<dbReference type="GO" id="GO:0000160">
    <property type="term" value="P:phosphorelay signal transduction system"/>
    <property type="evidence" value="ECO:0007669"/>
    <property type="project" value="InterPro"/>
</dbReference>
<dbReference type="Proteomes" id="UP000229239">
    <property type="component" value="Unassembled WGS sequence"/>
</dbReference>
<evidence type="ECO:0000256" key="3">
    <source>
        <dbReference type="SAM" id="MobiDB-lite"/>
    </source>
</evidence>
<reference evidence="6" key="1">
    <citation type="submission" date="2017-10" db="EMBL/GenBank/DDBJ databases">
        <title>Draft genome sequences of strains TRE 1, TRE 9, TRE H and TRI 7, isolated from tamarins, belonging to four potential novel Bifidobacterium species.</title>
        <authorList>
            <person name="Mattarelli P."/>
            <person name="Modesto M."/>
            <person name="Puglisi E."/>
            <person name="Morelli L."/>
            <person name="Bonetti A."/>
            <person name="Spezio C."/>
            <person name="Sandri C."/>
        </authorList>
    </citation>
    <scope>NUCLEOTIDE SEQUENCE [LARGE SCALE GENOMIC DNA]</scope>
    <source>
        <strain evidence="6">TREH</strain>
    </source>
</reference>
<dbReference type="InterPro" id="IPR016032">
    <property type="entry name" value="Sig_transdc_resp-reg_C-effctor"/>
</dbReference>
<evidence type="ECO:0000313" key="6">
    <source>
        <dbReference type="Proteomes" id="UP000229239"/>
    </source>
</evidence>
<comment type="caution">
    <text evidence="5">The sequence shown here is derived from an EMBL/GenBank/DDBJ whole genome shotgun (WGS) entry which is preliminary data.</text>
</comment>
<evidence type="ECO:0000256" key="1">
    <source>
        <dbReference type="ARBA" id="ARBA00023125"/>
    </source>
</evidence>
<name>A0A2M9HK07_9BIFI</name>
<dbReference type="InterPro" id="IPR036388">
    <property type="entry name" value="WH-like_DNA-bd_sf"/>
</dbReference>
<dbReference type="InterPro" id="IPR001867">
    <property type="entry name" value="OmpR/PhoB-type_DNA-bd"/>
</dbReference>
<dbReference type="Gene3D" id="1.10.10.10">
    <property type="entry name" value="Winged helix-like DNA-binding domain superfamily/Winged helix DNA-binding domain"/>
    <property type="match status" value="1"/>
</dbReference>
<dbReference type="PROSITE" id="PS51755">
    <property type="entry name" value="OMPR_PHOB"/>
    <property type="match status" value="1"/>
</dbReference>
<feature type="DNA-binding region" description="OmpR/PhoB-type" evidence="2">
    <location>
        <begin position="210"/>
        <end position="305"/>
    </location>
</feature>
<protein>
    <submittedName>
        <fullName evidence="5">Transcriptional regulator</fullName>
    </submittedName>
</protein>
<dbReference type="EMBL" id="PEBJ01000002">
    <property type="protein sequence ID" value="PJM77135.1"/>
    <property type="molecule type" value="Genomic_DNA"/>
</dbReference>
<sequence>MKLLVAASNEPLARAIRGTLLGAQHEVDQTGTQEATLHAIIAAQQGQVVAEAEIDTEAPADNQTQTAQTGTPVQNAAPTQFQAANDADAAPVIPYDAIVLDEDLVEPPHDDFVAELRTTDPSLKILLLATTPLSRATGEGNRWRALPHEYAPIEPDTSTESTESSASNQSSESSGSAGHTNDNQPDAVLRKPFSDTELLSYVNALAADSPAMIIRGNLTLDTTHRRAYYASTHSPITLSRLEYSLLEALVKADGKFVNTKELVGLVGGPYFEQQGLLRNALYTLDKKLTRAGLIMTQRGSNYRIR</sequence>
<keyword evidence="1 2" id="KW-0238">DNA-binding</keyword>
<proteinExistence type="predicted"/>
<dbReference type="RefSeq" id="WP_100493902.1">
    <property type="nucleotide sequence ID" value="NZ_JAFEJV010000022.1"/>
</dbReference>
<keyword evidence="6" id="KW-1185">Reference proteome</keyword>
<dbReference type="OrthoDB" id="3232427at2"/>
<accession>A0A2M9HK07</accession>
<organism evidence="5 6">
    <name type="scientific">Bifidobacterium felsineum</name>
    <dbReference type="NCBI Taxonomy" id="2045440"/>
    <lineage>
        <taxon>Bacteria</taxon>
        <taxon>Bacillati</taxon>
        <taxon>Actinomycetota</taxon>
        <taxon>Actinomycetes</taxon>
        <taxon>Bifidobacteriales</taxon>
        <taxon>Bifidobacteriaceae</taxon>
        <taxon>Bifidobacterium</taxon>
    </lineage>
</organism>
<dbReference type="CDD" id="cd00383">
    <property type="entry name" value="trans_reg_C"/>
    <property type="match status" value="1"/>
</dbReference>
<feature type="region of interest" description="Disordered" evidence="3">
    <location>
        <begin position="152"/>
        <end position="188"/>
    </location>
</feature>
<evidence type="ECO:0000256" key="2">
    <source>
        <dbReference type="PROSITE-ProRule" id="PRU01091"/>
    </source>
</evidence>
<gene>
    <name evidence="5" type="ORF">CSQ86_04330</name>
</gene>
<dbReference type="AlphaFoldDB" id="A0A2M9HK07"/>
<feature type="domain" description="OmpR/PhoB-type" evidence="4">
    <location>
        <begin position="210"/>
        <end position="305"/>
    </location>
</feature>
<dbReference type="GO" id="GO:0006355">
    <property type="term" value="P:regulation of DNA-templated transcription"/>
    <property type="evidence" value="ECO:0007669"/>
    <property type="project" value="InterPro"/>
</dbReference>
<dbReference type="SUPFAM" id="SSF46894">
    <property type="entry name" value="C-terminal effector domain of the bipartite response regulators"/>
    <property type="match status" value="1"/>
</dbReference>
<feature type="compositionally biased region" description="Low complexity" evidence="3">
    <location>
        <begin position="158"/>
        <end position="176"/>
    </location>
</feature>
<dbReference type="SMART" id="SM00862">
    <property type="entry name" value="Trans_reg_C"/>
    <property type="match status" value="1"/>
</dbReference>